<dbReference type="RefSeq" id="WP_183328252.1">
    <property type="nucleotide sequence ID" value="NZ_JACHHK010000003.1"/>
</dbReference>
<sequence length="340" mass="35369">MAYRNIKITKGSAGFGGPLIIEPTETRNKVLCVTGQTISPVAKKIAEMTGCELVDGFKTTVPDDQVAVAVVNCGGTARCGVYPRKHIMTVNVEPVGAVGPLAQYITEDIYVSDVSEKNLSYTDETNASAAKSAAEELEAADAAGDNGPKTKDQAKADVAAAQEGQKQNLVTRIGVGVGHVVNKFFAAGRDSIDMVIRNILPFMAFTSTLLGIISASGLGNVIANTISPFCSTLPGMIFISFICGLPFLSPILGPGAVIAQVVGTLLGAEFAKGNIPAQYALPALFAIDAQVGCDFIPVGLSLGEAEPDTIEMGVPAVLYSRVITGPLAVVIAYFFSIGMY</sequence>
<name>A0A7W8CZ26_9FIRM</name>
<evidence type="ECO:0000313" key="6">
    <source>
        <dbReference type="Proteomes" id="UP000539953"/>
    </source>
</evidence>
<dbReference type="InterPro" id="IPR011638">
    <property type="entry name" value="PTS_EIIBC_GUT_C"/>
</dbReference>
<keyword evidence="3" id="KW-0472">Membrane</keyword>
<dbReference type="GO" id="GO:0008982">
    <property type="term" value="F:protein-N(PI)-phosphohistidine-sugar phosphotransferase activity"/>
    <property type="evidence" value="ECO:0007669"/>
    <property type="project" value="InterPro"/>
</dbReference>
<evidence type="ECO:0000256" key="2">
    <source>
        <dbReference type="SAM" id="MobiDB-lite"/>
    </source>
</evidence>
<accession>A0A7W8CZ26</accession>
<dbReference type="PANTHER" id="PTHR39427">
    <property type="match status" value="1"/>
</dbReference>
<dbReference type="GO" id="GO:0005886">
    <property type="term" value="C:plasma membrane"/>
    <property type="evidence" value="ECO:0007669"/>
    <property type="project" value="TreeGrafter"/>
</dbReference>
<dbReference type="Pfam" id="PF07663">
    <property type="entry name" value="EIIBC-GUT_C"/>
    <property type="match status" value="1"/>
</dbReference>
<dbReference type="AlphaFoldDB" id="A0A7W8CZ26"/>
<comment type="caution">
    <text evidence="5">The sequence shown here is derived from an EMBL/GenBank/DDBJ whole genome shotgun (WGS) entry which is preliminary data.</text>
</comment>
<proteinExistence type="predicted"/>
<keyword evidence="3" id="KW-1133">Transmembrane helix</keyword>
<protein>
    <submittedName>
        <fullName evidence="5">PTS system glucitol/sorbitol-specific IIC component</fullName>
    </submittedName>
</protein>
<feature type="transmembrane region" description="Helical" evidence="3">
    <location>
        <begin position="199"/>
        <end position="223"/>
    </location>
</feature>
<dbReference type="Proteomes" id="UP000539953">
    <property type="component" value="Unassembled WGS sequence"/>
</dbReference>
<evidence type="ECO:0000256" key="3">
    <source>
        <dbReference type="SAM" id="Phobius"/>
    </source>
</evidence>
<dbReference type="Pfam" id="PF03612">
    <property type="entry name" value="EIIBC-GUT_N"/>
    <property type="match status" value="1"/>
</dbReference>
<dbReference type="InterPro" id="IPR011618">
    <property type="entry name" value="PTS_EIIBC_GUT_N"/>
</dbReference>
<dbReference type="PROSITE" id="PS51102">
    <property type="entry name" value="PTS_EIIB_TYPE_5"/>
    <property type="match status" value="1"/>
</dbReference>
<evidence type="ECO:0000259" key="4">
    <source>
        <dbReference type="PROSITE" id="PS51102"/>
    </source>
</evidence>
<feature type="region of interest" description="Disordered" evidence="2">
    <location>
        <begin position="130"/>
        <end position="158"/>
    </location>
</feature>
<dbReference type="EMBL" id="JACHHK010000003">
    <property type="protein sequence ID" value="MBB5183033.1"/>
    <property type="molecule type" value="Genomic_DNA"/>
</dbReference>
<organism evidence="5 6">
    <name type="scientific">Catenisphaera adipataccumulans</name>
    <dbReference type="NCBI Taxonomy" id="700500"/>
    <lineage>
        <taxon>Bacteria</taxon>
        <taxon>Bacillati</taxon>
        <taxon>Bacillota</taxon>
        <taxon>Erysipelotrichia</taxon>
        <taxon>Erysipelotrichales</taxon>
        <taxon>Erysipelotrichaceae</taxon>
        <taxon>Catenisphaera</taxon>
    </lineage>
</organism>
<feature type="modified residue" description="Phosphocysteine; by EIIA" evidence="1">
    <location>
        <position position="73"/>
    </location>
</feature>
<reference evidence="5 6" key="1">
    <citation type="submission" date="2020-08" db="EMBL/GenBank/DDBJ databases">
        <title>Genomic Encyclopedia of Type Strains, Phase IV (KMG-IV): sequencing the most valuable type-strain genomes for metagenomic binning, comparative biology and taxonomic classification.</title>
        <authorList>
            <person name="Goeker M."/>
        </authorList>
    </citation>
    <scope>NUCLEOTIDE SEQUENCE [LARGE SCALE GENOMIC DNA]</scope>
    <source>
        <strain evidence="5 6">DSM 25799</strain>
    </source>
</reference>
<dbReference type="GO" id="GO:0009401">
    <property type="term" value="P:phosphoenolpyruvate-dependent sugar phosphotransferase system"/>
    <property type="evidence" value="ECO:0007669"/>
    <property type="project" value="InterPro"/>
</dbReference>
<evidence type="ECO:0000313" key="5">
    <source>
        <dbReference type="EMBL" id="MBB5183033.1"/>
    </source>
</evidence>
<keyword evidence="3" id="KW-0812">Transmembrane</keyword>
<feature type="transmembrane region" description="Helical" evidence="3">
    <location>
        <begin position="235"/>
        <end position="267"/>
    </location>
</feature>
<dbReference type="PANTHER" id="PTHR39427:SF1">
    <property type="entry name" value="PTS SYSTEM GLUCITOL_SORBITOL-SPECIFIC EIIB COMPONENT"/>
    <property type="match status" value="1"/>
</dbReference>
<feature type="domain" description="PTS EIIB type-5" evidence="4">
    <location>
        <begin position="2"/>
        <end position="200"/>
    </location>
</feature>
<keyword evidence="6" id="KW-1185">Reference proteome</keyword>
<gene>
    <name evidence="5" type="ORF">HNQ47_001053</name>
</gene>
<feature type="transmembrane region" description="Helical" evidence="3">
    <location>
        <begin position="318"/>
        <end position="337"/>
    </location>
</feature>
<evidence type="ECO:0000256" key="1">
    <source>
        <dbReference type="PROSITE-ProRule" id="PRU00425"/>
    </source>
</evidence>
<dbReference type="InterPro" id="IPR004702">
    <property type="entry name" value="PTS_sorb_EIIBC"/>
</dbReference>